<organism evidence="3 4">
    <name type="scientific">Rosa chinensis</name>
    <name type="common">China rose</name>
    <dbReference type="NCBI Taxonomy" id="74649"/>
    <lineage>
        <taxon>Eukaryota</taxon>
        <taxon>Viridiplantae</taxon>
        <taxon>Streptophyta</taxon>
        <taxon>Embryophyta</taxon>
        <taxon>Tracheophyta</taxon>
        <taxon>Spermatophyta</taxon>
        <taxon>Magnoliopsida</taxon>
        <taxon>eudicotyledons</taxon>
        <taxon>Gunneridae</taxon>
        <taxon>Pentapetalae</taxon>
        <taxon>rosids</taxon>
        <taxon>fabids</taxon>
        <taxon>Rosales</taxon>
        <taxon>Rosaceae</taxon>
        <taxon>Rosoideae</taxon>
        <taxon>Rosoideae incertae sedis</taxon>
        <taxon>Rosa</taxon>
    </lineage>
</organism>
<accession>A0A2P6PLJ8</accession>
<dbReference type="AlphaFoldDB" id="A0A2P6PLJ8"/>
<feature type="region of interest" description="Disordered" evidence="2">
    <location>
        <begin position="560"/>
        <end position="586"/>
    </location>
</feature>
<dbReference type="OrthoDB" id="1775530at2759"/>
<feature type="compositionally biased region" description="Basic and acidic residues" evidence="2">
    <location>
        <begin position="564"/>
        <end position="580"/>
    </location>
</feature>
<sequence>MARETRSSKRVGQNPSSEHHKADEIVFWKPKDFQIQRVRNSFVNSNRVSVHAIPEGANIFTGKNIPENALVVSSHHLRFLKFPLHPIFQILWRVTGLHPMQFNPISYMLLCGLLVMGMKWEVSLGLGDFFYFHRCGRIFEKALFFHFSPRPQRKVFEEKMGNVTGWKNEPLMVLGEWAAPELSMDVPKVFSKEIEYKPCSMDSVLDESRMTWLKEHVLRRGWNAALFCSSADLEDISNCRSGPIYCSCLQLLEPNLRGERLFNRVVELESNFLTSERTPTLFAESLKVGDSFEEPENLEEDDMDINRIKVPNPQGKKSKKQKLSQAESEITHRSEGGLELPHTPQIQPSPCKSSPGSLVASSSNTTFQGSGNMSLPPLKAPLQLTFRKEDDSYVLEGDPIAFDKEACLAVAQALALNPVDHERLMGLSQRDLAAQVALSLQSASSMTQHLLMRTEAAEDRLWSLIHKAKQETQKVADDLKVLGEVVAKKSKEVEDRNKKIDELNAKLSKETTNRAKEFELNQSQVTKCSCKSFRLGWVQGQQKEEDRVFEGPDAFDEEMGLKSSDYEWIHGMRPEDKPSSDDANEA</sequence>
<gene>
    <name evidence="3" type="ORF">RchiOBHm_Chr6g0254061</name>
</gene>
<feature type="region of interest" description="Disordered" evidence="2">
    <location>
        <begin position="294"/>
        <end position="374"/>
    </location>
</feature>
<protein>
    <submittedName>
        <fullName evidence="3">Uncharacterized protein</fullName>
    </submittedName>
</protein>
<keyword evidence="4" id="KW-1185">Reference proteome</keyword>
<name>A0A2P6PLJ8_ROSCH</name>
<dbReference type="EMBL" id="PDCK01000044">
    <property type="protein sequence ID" value="PRQ22786.1"/>
    <property type="molecule type" value="Genomic_DNA"/>
</dbReference>
<evidence type="ECO:0000313" key="4">
    <source>
        <dbReference type="Proteomes" id="UP000238479"/>
    </source>
</evidence>
<comment type="caution">
    <text evidence="3">The sequence shown here is derived from an EMBL/GenBank/DDBJ whole genome shotgun (WGS) entry which is preliminary data.</text>
</comment>
<evidence type="ECO:0000256" key="2">
    <source>
        <dbReference type="SAM" id="MobiDB-lite"/>
    </source>
</evidence>
<reference evidence="3 4" key="1">
    <citation type="journal article" date="2018" name="Nat. Genet.">
        <title>The Rosa genome provides new insights in the design of modern roses.</title>
        <authorList>
            <person name="Bendahmane M."/>
        </authorList>
    </citation>
    <scope>NUCLEOTIDE SEQUENCE [LARGE SCALE GENOMIC DNA]</scope>
    <source>
        <strain evidence="4">cv. Old Blush</strain>
    </source>
</reference>
<feature type="compositionally biased region" description="Polar residues" evidence="2">
    <location>
        <begin position="344"/>
        <end position="373"/>
    </location>
</feature>
<proteinExistence type="predicted"/>
<evidence type="ECO:0000313" key="3">
    <source>
        <dbReference type="EMBL" id="PRQ22786.1"/>
    </source>
</evidence>
<feature type="compositionally biased region" description="Acidic residues" evidence="2">
    <location>
        <begin position="294"/>
        <end position="303"/>
    </location>
</feature>
<keyword evidence="1" id="KW-0175">Coiled coil</keyword>
<dbReference type="Proteomes" id="UP000238479">
    <property type="component" value="Chromosome 6"/>
</dbReference>
<evidence type="ECO:0000256" key="1">
    <source>
        <dbReference type="SAM" id="Coils"/>
    </source>
</evidence>
<feature type="coiled-coil region" evidence="1">
    <location>
        <begin position="486"/>
        <end position="513"/>
    </location>
</feature>
<dbReference type="Gramene" id="PRQ22786">
    <property type="protein sequence ID" value="PRQ22786"/>
    <property type="gene ID" value="RchiOBHm_Chr6g0254061"/>
</dbReference>